<accession>A0A097ET05</accession>
<proteinExistence type="predicted"/>
<dbReference type="Proteomes" id="UP000035800">
    <property type="component" value="Chromosome I"/>
</dbReference>
<gene>
    <name evidence="1" type="ORF">LSS_23115</name>
</gene>
<dbReference type="EMBL" id="CP006694">
    <property type="protein sequence ID" value="AIT11067.1"/>
    <property type="molecule type" value="Genomic_DNA"/>
</dbReference>
<dbReference type="KEGG" id="lst:LSS_23115"/>
<reference evidence="1 2" key="1">
    <citation type="journal article" date="2012" name="Gene">
        <title>Sequence of Leptospira santarosai serovar Shermani genome and prediction of virulence-associated genes.</title>
        <authorList>
            <person name="Chou L.F."/>
            <person name="Chen Y.T."/>
            <person name="Lu C.W."/>
            <person name="Ko Y.C."/>
            <person name="Tang C.Y."/>
            <person name="Pan M.J."/>
            <person name="Tian Y.C."/>
            <person name="Chiu C.H."/>
            <person name="Hung C.C."/>
            <person name="Yang C.W."/>
        </authorList>
    </citation>
    <scope>NUCLEOTIDE SEQUENCE [LARGE SCALE GENOMIC DNA]</scope>
    <source>
        <strain evidence="1">LT 821</strain>
    </source>
</reference>
<sequence>MRPTQILGGGERWWEDLRGFSLSENRTFCKYKARFLSEHSKKITFLVVLIAYLT</sequence>
<protein>
    <submittedName>
        <fullName evidence="1">Uncharacterized protein</fullName>
    </submittedName>
</protein>
<name>A0A097ET05_9LEPT</name>
<reference evidence="1 2" key="2">
    <citation type="journal article" date="2014" name="Emerg. Microbes Infect.">
        <title>Potential impact on kidney infection: a whole-genome analysis of Leptospira santarosai serovar Shermani.</title>
        <authorList>
            <person name="Chou L.F."/>
            <person name="Chen T.W."/>
            <person name="Ko Y.C."/>
            <person name="Pan M.J."/>
            <person name="Tian Y.C."/>
            <person name="Chiu C.H."/>
            <person name="Tang P."/>
            <person name="Hung C.C."/>
            <person name="Yang C.W."/>
        </authorList>
    </citation>
    <scope>NUCLEOTIDE SEQUENCE</scope>
    <source>
        <strain evidence="1 2">LT 821</strain>
    </source>
</reference>
<evidence type="ECO:0000313" key="2">
    <source>
        <dbReference type="Proteomes" id="UP000035800"/>
    </source>
</evidence>
<dbReference type="AlphaFoldDB" id="A0A097ET05"/>
<organism evidence="1 2">
    <name type="scientific">Leptospira santarosai serovar Shermani str. LT 821</name>
    <dbReference type="NCBI Taxonomy" id="758847"/>
    <lineage>
        <taxon>Bacteria</taxon>
        <taxon>Pseudomonadati</taxon>
        <taxon>Spirochaetota</taxon>
        <taxon>Spirochaetia</taxon>
        <taxon>Leptospirales</taxon>
        <taxon>Leptospiraceae</taxon>
        <taxon>Leptospira</taxon>
    </lineage>
</organism>
<evidence type="ECO:0000313" key="1">
    <source>
        <dbReference type="EMBL" id="AIT11067.1"/>
    </source>
</evidence>